<keyword evidence="2" id="KW-0238">DNA-binding</keyword>
<dbReference type="Pfam" id="PF01381">
    <property type="entry name" value="HTH_3"/>
    <property type="match status" value="1"/>
</dbReference>
<organism evidence="2 3">
    <name type="scientific">Amphritea atlantica</name>
    <dbReference type="NCBI Taxonomy" id="355243"/>
    <lineage>
        <taxon>Bacteria</taxon>
        <taxon>Pseudomonadati</taxon>
        <taxon>Pseudomonadota</taxon>
        <taxon>Gammaproteobacteria</taxon>
        <taxon>Oceanospirillales</taxon>
        <taxon>Oceanospirillaceae</taxon>
        <taxon>Amphritea</taxon>
    </lineage>
</organism>
<dbReference type="Proteomes" id="UP000198749">
    <property type="component" value="Unassembled WGS sequence"/>
</dbReference>
<evidence type="ECO:0000313" key="3">
    <source>
        <dbReference type="Proteomes" id="UP000198749"/>
    </source>
</evidence>
<sequence length="70" mass="7652">MTAEQFKKARLVLGYDQKQMGAALGWAGDRQVSKLETGKGNITVQTALAVECLLRRVGDDVGWLSDEVDL</sequence>
<protein>
    <submittedName>
        <fullName evidence="2">DNA-binding transcriptional regulator, XRE-family HTH domain</fullName>
    </submittedName>
</protein>
<evidence type="ECO:0000259" key="1">
    <source>
        <dbReference type="Pfam" id="PF01381"/>
    </source>
</evidence>
<dbReference type="InterPro" id="IPR001387">
    <property type="entry name" value="Cro/C1-type_HTH"/>
</dbReference>
<dbReference type="STRING" id="355243.SAMN03080615_01636"/>
<reference evidence="3" key="1">
    <citation type="submission" date="2016-10" db="EMBL/GenBank/DDBJ databases">
        <authorList>
            <person name="Varghese N."/>
            <person name="Submissions S."/>
        </authorList>
    </citation>
    <scope>NUCLEOTIDE SEQUENCE [LARGE SCALE GENOMIC DNA]</scope>
    <source>
        <strain evidence="3">DSM 18887</strain>
    </source>
</reference>
<name>A0A1H9GEJ1_9GAMM</name>
<dbReference type="InterPro" id="IPR010982">
    <property type="entry name" value="Lambda_DNA-bd_dom_sf"/>
</dbReference>
<dbReference type="Gene3D" id="1.10.260.40">
    <property type="entry name" value="lambda repressor-like DNA-binding domains"/>
    <property type="match status" value="1"/>
</dbReference>
<dbReference type="OrthoDB" id="9772064at2"/>
<keyword evidence="3" id="KW-1185">Reference proteome</keyword>
<accession>A0A1H9GEJ1</accession>
<dbReference type="EMBL" id="FOGB01000004">
    <property type="protein sequence ID" value="SEQ48506.1"/>
    <property type="molecule type" value="Genomic_DNA"/>
</dbReference>
<feature type="domain" description="HTH cro/C1-type" evidence="1">
    <location>
        <begin position="7"/>
        <end position="55"/>
    </location>
</feature>
<evidence type="ECO:0000313" key="2">
    <source>
        <dbReference type="EMBL" id="SEQ48506.1"/>
    </source>
</evidence>
<dbReference type="RefSeq" id="WP_091356449.1">
    <property type="nucleotide sequence ID" value="NZ_AP025284.1"/>
</dbReference>
<proteinExistence type="predicted"/>
<gene>
    <name evidence="2" type="ORF">SAMN03080615_01636</name>
</gene>
<dbReference type="AlphaFoldDB" id="A0A1H9GEJ1"/>
<dbReference type="CDD" id="cd00093">
    <property type="entry name" value="HTH_XRE"/>
    <property type="match status" value="1"/>
</dbReference>
<dbReference type="SUPFAM" id="SSF47413">
    <property type="entry name" value="lambda repressor-like DNA-binding domains"/>
    <property type="match status" value="1"/>
</dbReference>
<dbReference type="GO" id="GO:0003677">
    <property type="term" value="F:DNA binding"/>
    <property type="evidence" value="ECO:0007669"/>
    <property type="project" value="UniProtKB-KW"/>
</dbReference>